<protein>
    <submittedName>
        <fullName evidence="1">Uncharacterized protein</fullName>
    </submittedName>
</protein>
<name>A0A3G4ZMP6_9VIRU</name>
<sequence>MIKSVCLLIAFCMLSGFASAQIPIPNVALILRGNDYKNNTFALYVTLTTLKLGDAGIILSPLQFCDVIPGKLTRFQTQNKYFAQLGYEQETFELAGDWSTVFESGNIFTLDLSSNLTAWDNLLVADKHIAHKWNKTLDALVGDQTTFKRSMGFDSIALNNETLQFWTSYTIGNLFTFLDGTYQNWPQRIYNTLVVLFYCSNNPTVTACASFQFTQGATDILLQLKTVERNLHQQCEVIPCHGADPLPYTGYYNSALCY</sequence>
<gene>
    <name evidence="1" type="ORF">Terrestrivirus4_173</name>
</gene>
<reference evidence="1" key="1">
    <citation type="submission" date="2018-10" db="EMBL/GenBank/DDBJ databases">
        <title>Hidden diversity of soil giant viruses.</title>
        <authorList>
            <person name="Schulz F."/>
            <person name="Alteio L."/>
            <person name="Goudeau D."/>
            <person name="Ryan E.M."/>
            <person name="Malmstrom R.R."/>
            <person name="Blanchard J."/>
            <person name="Woyke T."/>
        </authorList>
    </citation>
    <scope>NUCLEOTIDE SEQUENCE</scope>
    <source>
        <strain evidence="1">TEV1</strain>
    </source>
</reference>
<evidence type="ECO:0000313" key="1">
    <source>
        <dbReference type="EMBL" id="AYV76125.1"/>
    </source>
</evidence>
<accession>A0A3G4ZMP6</accession>
<dbReference type="EMBL" id="MK071982">
    <property type="protein sequence ID" value="AYV76125.1"/>
    <property type="molecule type" value="Genomic_DNA"/>
</dbReference>
<proteinExistence type="predicted"/>
<organism evidence="1">
    <name type="scientific">Terrestrivirus sp</name>
    <dbReference type="NCBI Taxonomy" id="2487775"/>
    <lineage>
        <taxon>Viruses</taxon>
        <taxon>Varidnaviria</taxon>
        <taxon>Bamfordvirae</taxon>
        <taxon>Nucleocytoviricota</taxon>
        <taxon>Megaviricetes</taxon>
        <taxon>Imitervirales</taxon>
        <taxon>Mimiviridae</taxon>
        <taxon>Klosneuvirinae</taxon>
    </lineage>
</organism>